<dbReference type="InterPro" id="IPR012878">
    <property type="entry name" value="Beta-AFase-like_GH127_cat"/>
</dbReference>
<evidence type="ECO:0008006" key="6">
    <source>
        <dbReference type="Google" id="ProtNLM"/>
    </source>
</evidence>
<proteinExistence type="predicted"/>
<dbReference type="EMBL" id="AEPE02000005">
    <property type="protein sequence ID" value="EFZ36883.1"/>
    <property type="molecule type" value="Genomic_DNA"/>
</dbReference>
<evidence type="ECO:0000259" key="2">
    <source>
        <dbReference type="Pfam" id="PF07944"/>
    </source>
</evidence>
<keyword evidence="1" id="KW-0732">Signal</keyword>
<dbReference type="PANTHER" id="PTHR31151:SF0">
    <property type="entry name" value="PROLINE-TRNA LIGASE (DUF1680)"/>
    <property type="match status" value="1"/>
</dbReference>
<sequence>MQFNGQRKGNNRMSKFRLSIILMVLSLFGGSTISVSAQTAEIKVVEGPDRHARSANYINSRAPLQQVAFMKLPVGSIRPAGWLGRYLELQRDGLTGHLGEISAWLDKNNNAWLTNGGDHGWEEVPYWLKGYSCLAYILGDKKMIAETKTWIEAVFKSQRADGSFGPVNLSNGKPELWAQMIMLTTLQSYYEYTADRRVLDLMTKYFKWELSLPDDHFLEDYWEKSRGGDNLYTVLWLYNRTGDTFLLDLARKIHRNTADWCQASTFPNWHNVNIAECFREPATYYMLTGEKVFLDASYNNQQLIRRTFGQVPGGMFGADENARMGYIDPRQGVETCGMVEQMASDEIMLRFTGDTYWADNCEDVAFNTYPAAVMPDFKALRYITSPNMVQSDSKNHHPGIDNSGPFLSMNPFSSRCCQHNHSQGWPYYSENLIYATPDNGVAVALYAACEAEVKVEGNKKVTITETTDYPFSDKICFTISKGGGRFPIYLRIPSWTNNAEVSINGVKQNAEPVSGKYIRMVYNWKKGDVITLHVPMTLHIRRWQVNKNSASIDYGPLTLSLKIKERYVQRSSTETAIGDSKWQKNADASQWPAWEIYADSPWNYALLVAPNSSLGIFEILKNPMPTDNFPFSLENVPLEFRAKGRRIPSWKIDETGLCGVLPAEDAVKSDTLETITLVPMGAARLRISAFPVVKK</sequence>
<protein>
    <recommendedName>
        <fullName evidence="6">DUF1680 family protein</fullName>
    </recommendedName>
</protein>
<dbReference type="AlphaFoldDB" id="E7RRJ5"/>
<name>E7RRJ5_9BACT</name>
<dbReference type="PANTHER" id="PTHR31151">
    <property type="entry name" value="PROLINE-TRNA LIGASE (DUF1680)"/>
    <property type="match status" value="1"/>
</dbReference>
<dbReference type="STRING" id="28134.SAMN05444288_1433"/>
<comment type="caution">
    <text evidence="4">The sequence shown here is derived from an EMBL/GenBank/DDBJ whole genome shotgun (WGS) entry which is preliminary data.</text>
</comment>
<dbReference type="eggNOG" id="COG3533">
    <property type="taxonomic scope" value="Bacteria"/>
</dbReference>
<feature type="signal peptide" evidence="1">
    <location>
        <begin position="1"/>
        <end position="37"/>
    </location>
</feature>
<evidence type="ECO:0000313" key="5">
    <source>
        <dbReference type="Proteomes" id="UP000005580"/>
    </source>
</evidence>
<feature type="domain" description="Non-reducing end beta-L-arabinofuranosidase-like GH127 catalytic" evidence="2">
    <location>
        <begin position="72"/>
        <end position="429"/>
    </location>
</feature>
<dbReference type="Proteomes" id="UP000005580">
    <property type="component" value="Unassembled WGS sequence"/>
</dbReference>
<evidence type="ECO:0000313" key="4">
    <source>
        <dbReference type="EMBL" id="EFZ36883.1"/>
    </source>
</evidence>
<dbReference type="Pfam" id="PF20736">
    <property type="entry name" value="Glyco_hydro127M"/>
    <property type="match status" value="1"/>
</dbReference>
<feature type="domain" description="Non-reducing end beta-L-arabinofuranosidase-like GH127 middle" evidence="3">
    <location>
        <begin position="441"/>
        <end position="536"/>
    </location>
</feature>
<keyword evidence="5" id="KW-1185">Reference proteome</keyword>
<evidence type="ECO:0000256" key="1">
    <source>
        <dbReference type="SAM" id="SignalP"/>
    </source>
</evidence>
<reference evidence="4" key="1">
    <citation type="submission" date="2011-01" db="EMBL/GenBank/DDBJ databases">
        <authorList>
            <person name="Muzny D."/>
            <person name="Qin X."/>
            <person name="Buhay C."/>
            <person name="Dugan-Rocha S."/>
            <person name="Ding Y."/>
            <person name="Chen G."/>
            <person name="Hawes A."/>
            <person name="Holder M."/>
            <person name="Jhangiani S."/>
            <person name="Johnson A."/>
            <person name="Khan Z."/>
            <person name="Li Z."/>
            <person name="Liu W."/>
            <person name="Liu X."/>
            <person name="Perez L."/>
            <person name="Shen H."/>
            <person name="Wang Q."/>
            <person name="Watt J."/>
            <person name="Xi L."/>
            <person name="Xin Y."/>
            <person name="Zhou J."/>
            <person name="Deng J."/>
            <person name="Jiang H."/>
            <person name="Liu Y."/>
            <person name="Qu J."/>
            <person name="Song X.-Z."/>
            <person name="Zhang L."/>
            <person name="Villasana D."/>
            <person name="Johnson A."/>
            <person name="Liu J."/>
            <person name="Liyanage D."/>
            <person name="Lorensuhewa L."/>
            <person name="Robinson T."/>
            <person name="Song A."/>
            <person name="Song B.-B."/>
            <person name="Dinh H."/>
            <person name="Thornton R."/>
            <person name="Coyle M."/>
            <person name="Francisco L."/>
            <person name="Jackson L."/>
            <person name="Javaid M."/>
            <person name="Korchina V."/>
            <person name="Kovar C."/>
            <person name="Mata R."/>
            <person name="Mathew T."/>
            <person name="Ngo R."/>
            <person name="Nguyen L."/>
            <person name="Nguyen N."/>
            <person name="Okwuonu G."/>
            <person name="Ongeri F."/>
            <person name="Pham C."/>
            <person name="Simmons D."/>
            <person name="Wilczek-Boney K."/>
            <person name="Hale W."/>
            <person name="Jakkamsetti A."/>
            <person name="Pham P."/>
            <person name="Ruth R."/>
            <person name="San Lucas F."/>
            <person name="Warren J."/>
            <person name="Zhang J."/>
            <person name="Zhao Z."/>
            <person name="Zhou C."/>
            <person name="Zhu D."/>
            <person name="Lee S."/>
            <person name="Bess C."/>
            <person name="Blankenburg K."/>
            <person name="Forbes L."/>
            <person name="Fu Q."/>
            <person name="Gubbala S."/>
            <person name="Hirani K."/>
            <person name="Jayaseelan J.C."/>
            <person name="Lara F."/>
            <person name="Munidasa M."/>
            <person name="Palculict T."/>
            <person name="Patil S."/>
            <person name="Pu L.-L."/>
            <person name="Saada N."/>
            <person name="Tang L."/>
            <person name="Weissenberger G."/>
            <person name="Zhu Y."/>
            <person name="Hemphill L."/>
            <person name="Shang Y."/>
            <person name="Youmans B."/>
            <person name="Ayvaz T."/>
            <person name="Ross M."/>
            <person name="Santibanez J."/>
            <person name="Aqrawi P."/>
            <person name="Gross S."/>
            <person name="Joshi V."/>
            <person name="Fowler G."/>
            <person name="Nazareth L."/>
            <person name="Reid J."/>
            <person name="Worley K."/>
            <person name="Petrosino J."/>
            <person name="Highlander S."/>
            <person name="Gibbs R."/>
        </authorList>
    </citation>
    <scope>NUCLEOTIDE SEQUENCE [LARGE SCALE GENOMIC DNA]</scope>
    <source>
        <strain evidence="4">ATCC 33269</strain>
    </source>
</reference>
<dbReference type="GO" id="GO:0005975">
    <property type="term" value="P:carbohydrate metabolic process"/>
    <property type="evidence" value="ECO:0007669"/>
    <property type="project" value="InterPro"/>
</dbReference>
<gene>
    <name evidence="4" type="ORF">HMPREF0663_11796</name>
</gene>
<dbReference type="InterPro" id="IPR049046">
    <property type="entry name" value="Beta-AFase-like_GH127_middle"/>
</dbReference>
<organism evidence="4 5">
    <name type="scientific">Hoylesella oralis ATCC 33269</name>
    <dbReference type="NCBI Taxonomy" id="873533"/>
    <lineage>
        <taxon>Bacteria</taxon>
        <taxon>Pseudomonadati</taxon>
        <taxon>Bacteroidota</taxon>
        <taxon>Bacteroidia</taxon>
        <taxon>Bacteroidales</taxon>
        <taxon>Prevotellaceae</taxon>
        <taxon>Hoylesella</taxon>
    </lineage>
</organism>
<dbReference type="Pfam" id="PF07944">
    <property type="entry name" value="Beta-AFase-like_GH127_cat"/>
    <property type="match status" value="1"/>
</dbReference>
<dbReference type="SUPFAM" id="SSF48208">
    <property type="entry name" value="Six-hairpin glycosidases"/>
    <property type="match status" value="1"/>
</dbReference>
<accession>E7RRJ5</accession>
<dbReference type="HOGENOM" id="CLU_016354_0_0_10"/>
<evidence type="ECO:0000259" key="3">
    <source>
        <dbReference type="Pfam" id="PF20736"/>
    </source>
</evidence>
<feature type="chain" id="PRO_5003223953" description="DUF1680 family protein" evidence="1">
    <location>
        <begin position="38"/>
        <end position="695"/>
    </location>
</feature>
<dbReference type="InterPro" id="IPR008928">
    <property type="entry name" value="6-hairpin_glycosidase_sf"/>
</dbReference>